<dbReference type="GO" id="GO:0003723">
    <property type="term" value="F:RNA binding"/>
    <property type="evidence" value="ECO:0007669"/>
    <property type="project" value="InterPro"/>
</dbReference>
<keyword evidence="12" id="KW-1185">Reference proteome</keyword>
<dbReference type="SUPFAM" id="SSF55120">
    <property type="entry name" value="Pseudouridine synthase"/>
    <property type="match status" value="1"/>
</dbReference>
<keyword evidence="3" id="KW-0819">tRNA processing</keyword>
<evidence type="ECO:0000256" key="8">
    <source>
        <dbReference type="SAM" id="MobiDB-lite"/>
    </source>
</evidence>
<evidence type="ECO:0000256" key="2">
    <source>
        <dbReference type="ARBA" id="ARBA00012787"/>
    </source>
</evidence>
<dbReference type="GO" id="GO:0160148">
    <property type="term" value="F:tRNA pseudouridine(55) synthase activity"/>
    <property type="evidence" value="ECO:0007669"/>
    <property type="project" value="UniProtKB-EC"/>
</dbReference>
<evidence type="ECO:0000256" key="6">
    <source>
        <dbReference type="ARBA" id="ARBA00079393"/>
    </source>
</evidence>
<sequence length="501" mass="54487">MCKRSAVLLKRWWVSVAANALRHALNSVIASATDAFWDERGVCSLCLGALERIDDHVNNVLKAAASYAPRGATGASRQVLRECAPAVELSLTVPATLLIRHTAAVETFDGEPTVACAHGAKDALRMMLHHSLGLDEFFGEDHENVGRRVLKTLTISVNVEAPNQDDEIEALPRRLQPQPPRPTRSRRGANKRRRTEIAMPPGRVADALTRLSNAERSSLATRLFAQTRPPAELRPVFVQASCARESVYVVGRYRKLSRVMPQTPWTVEGRRKGVSSVEEVLAEAIRPAFTSVGAIKFLASGREDCDVRMLGPGRPFGVEVVDPRALAGDAFSCAQVAAAVSRISTALKAPVEAVDLRVADKAAVVAVDASAGTKRKTYACVIWVERPLETSDASEIAAISNLEVAQKTPVRVMHTRSLATRIRVVHKMELNAYNSHFGVLHITTAAGMYIKEFVHGDFGRTTPSLGDLLGTRADILQLDVVDIELDEDPQPHPDAQSNFAS</sequence>
<dbReference type="Gene3D" id="3.30.70.3190">
    <property type="match status" value="1"/>
</dbReference>
<dbReference type="Pfam" id="PF21238">
    <property type="entry name" value="Pus10_C"/>
    <property type="match status" value="1"/>
</dbReference>
<keyword evidence="4" id="KW-0413">Isomerase</keyword>
<comment type="similarity">
    <text evidence="1">Belongs to the pseudouridine synthase Pus10 family.</text>
</comment>
<dbReference type="PANTHER" id="PTHR21568">
    <property type="entry name" value="TRNA PSEUDOURIDINE SYNTHASE PUS10"/>
    <property type="match status" value="1"/>
</dbReference>
<evidence type="ECO:0000256" key="1">
    <source>
        <dbReference type="ARBA" id="ARBA00009652"/>
    </source>
</evidence>
<feature type="signal peptide" evidence="9">
    <location>
        <begin position="1"/>
        <end position="17"/>
    </location>
</feature>
<proteinExistence type="inferred from homology"/>
<dbReference type="FunFam" id="3.30.70.3190:FF:000001">
    <property type="entry name" value="tRNA pseudouridine synthase Pus10"/>
    <property type="match status" value="1"/>
</dbReference>
<organism evidence="11 12">
    <name type="scientific">Chrysophaeum taylorii</name>
    <dbReference type="NCBI Taxonomy" id="2483200"/>
    <lineage>
        <taxon>Eukaryota</taxon>
        <taxon>Sar</taxon>
        <taxon>Stramenopiles</taxon>
        <taxon>Ochrophyta</taxon>
        <taxon>Pelagophyceae</taxon>
        <taxon>Pelagomonadales</taxon>
        <taxon>Pelagomonadaceae</taxon>
        <taxon>Chrysophaeum</taxon>
    </lineage>
</organism>
<evidence type="ECO:0000256" key="4">
    <source>
        <dbReference type="ARBA" id="ARBA00023235"/>
    </source>
</evidence>
<dbReference type="InterPro" id="IPR048741">
    <property type="entry name" value="Pus10-like_C"/>
</dbReference>
<dbReference type="EC" id="5.4.99.25" evidence="2"/>
<keyword evidence="9" id="KW-0732">Signal</keyword>
<evidence type="ECO:0000256" key="9">
    <source>
        <dbReference type="SAM" id="SignalP"/>
    </source>
</evidence>
<evidence type="ECO:0000256" key="7">
    <source>
        <dbReference type="ARBA" id="ARBA00083669"/>
    </source>
</evidence>
<evidence type="ECO:0000313" key="11">
    <source>
        <dbReference type="EMBL" id="KAJ8600727.1"/>
    </source>
</evidence>
<dbReference type="GO" id="GO:0031119">
    <property type="term" value="P:tRNA pseudouridine synthesis"/>
    <property type="evidence" value="ECO:0007669"/>
    <property type="project" value="TreeGrafter"/>
</dbReference>
<comment type="caution">
    <text evidence="11">The sequence shown here is derived from an EMBL/GenBank/DDBJ whole genome shotgun (WGS) entry which is preliminary data.</text>
</comment>
<dbReference type="AlphaFoldDB" id="A0AAD7UB51"/>
<dbReference type="PANTHER" id="PTHR21568:SF0">
    <property type="entry name" value="TRNA PSEUDOURIDINE SYNTHASE PUS10"/>
    <property type="match status" value="1"/>
</dbReference>
<evidence type="ECO:0000259" key="10">
    <source>
        <dbReference type="Pfam" id="PF21238"/>
    </source>
</evidence>
<feature type="domain" description="Pus10-like C-terminal" evidence="10">
    <location>
        <begin position="248"/>
        <end position="484"/>
    </location>
</feature>
<dbReference type="FunFam" id="3.30.70.2510:FF:000001">
    <property type="entry name" value="tRNA pseudouridine synthase Pus10"/>
    <property type="match status" value="1"/>
</dbReference>
<reference evidence="11" key="1">
    <citation type="submission" date="2023-01" db="EMBL/GenBank/DDBJ databases">
        <title>Metagenome sequencing of chrysophaentin producing Chrysophaeum taylorii.</title>
        <authorList>
            <person name="Davison J."/>
            <person name="Bewley C."/>
        </authorList>
    </citation>
    <scope>NUCLEOTIDE SEQUENCE</scope>
    <source>
        <strain evidence="11">NIES-1699</strain>
    </source>
</reference>
<feature type="region of interest" description="Disordered" evidence="8">
    <location>
        <begin position="164"/>
        <end position="195"/>
    </location>
</feature>
<evidence type="ECO:0000256" key="5">
    <source>
        <dbReference type="ARBA" id="ARBA00075270"/>
    </source>
</evidence>
<feature type="compositionally biased region" description="Basic residues" evidence="8">
    <location>
        <begin position="183"/>
        <end position="194"/>
    </location>
</feature>
<dbReference type="Gene3D" id="3.30.70.2510">
    <property type="match status" value="1"/>
</dbReference>
<dbReference type="InterPro" id="IPR039894">
    <property type="entry name" value="Pus10-like"/>
</dbReference>
<feature type="chain" id="PRO_5042069684" description="tRNA pseudouridine(55) synthase" evidence="9">
    <location>
        <begin position="18"/>
        <end position="501"/>
    </location>
</feature>
<dbReference type="InterPro" id="IPR020103">
    <property type="entry name" value="PsdUridine_synth_cat_dom_sf"/>
</dbReference>
<evidence type="ECO:0000313" key="12">
    <source>
        <dbReference type="Proteomes" id="UP001230188"/>
    </source>
</evidence>
<dbReference type="EMBL" id="JAQMWT010000480">
    <property type="protein sequence ID" value="KAJ8600727.1"/>
    <property type="molecule type" value="Genomic_DNA"/>
</dbReference>
<protein>
    <recommendedName>
        <fullName evidence="2">tRNA pseudouridine(55) synthase</fullName>
        <ecNumber evidence="2">5.4.99.25</ecNumber>
    </recommendedName>
    <alternativeName>
        <fullName evidence="7">tRNA pseudouridine 55 synthase</fullName>
    </alternativeName>
    <alternativeName>
        <fullName evidence="5">tRNA pseudouridylate synthase</fullName>
    </alternativeName>
    <alternativeName>
        <fullName evidence="6">tRNA-uridine isomerase</fullName>
    </alternativeName>
</protein>
<gene>
    <name evidence="11" type="ORF">CTAYLR_003951</name>
</gene>
<accession>A0AAD7UB51</accession>
<name>A0AAD7UB51_9STRA</name>
<dbReference type="Proteomes" id="UP001230188">
    <property type="component" value="Unassembled WGS sequence"/>
</dbReference>
<evidence type="ECO:0000256" key="3">
    <source>
        <dbReference type="ARBA" id="ARBA00022694"/>
    </source>
</evidence>